<gene>
    <name evidence="2" type="ORF">AKO1_010601</name>
</gene>
<keyword evidence="1" id="KW-0472">Membrane</keyword>
<keyword evidence="3" id="KW-1185">Reference proteome</keyword>
<protein>
    <submittedName>
        <fullName evidence="2">Ferredoxin, 2Fe-2S</fullName>
    </submittedName>
</protein>
<dbReference type="EMBL" id="JAOPGA020001540">
    <property type="protein sequence ID" value="KAL0489280.1"/>
    <property type="molecule type" value="Genomic_DNA"/>
</dbReference>
<feature type="transmembrane region" description="Helical" evidence="1">
    <location>
        <begin position="28"/>
        <end position="45"/>
    </location>
</feature>
<dbReference type="CDD" id="cd02980">
    <property type="entry name" value="TRX_Fd_family"/>
    <property type="match status" value="1"/>
</dbReference>
<reference evidence="2 3" key="1">
    <citation type="submission" date="2024-03" db="EMBL/GenBank/DDBJ databases">
        <title>The Acrasis kona genome and developmental transcriptomes reveal deep origins of eukaryotic multicellular pathways.</title>
        <authorList>
            <person name="Sheikh S."/>
            <person name="Fu C.-J."/>
            <person name="Brown M.W."/>
            <person name="Baldauf S.L."/>
        </authorList>
    </citation>
    <scope>NUCLEOTIDE SEQUENCE [LARGE SCALE GENOMIC DNA]</scope>
    <source>
        <strain evidence="2 3">ATCC MYA-3509</strain>
    </source>
</reference>
<dbReference type="InterPro" id="IPR009737">
    <property type="entry name" value="Aim32/Apd1-like"/>
</dbReference>
<dbReference type="Pfam" id="PF06999">
    <property type="entry name" value="Suc_Fer-like"/>
    <property type="match status" value="1"/>
</dbReference>
<keyword evidence="1" id="KW-0812">Transmembrane</keyword>
<sequence>MIPKHFLFFAGTIITSVLLSLLYKPSTAICITLLVAIIILGFVALRRKSAVARGVNNLVYFNSKVDQVDLLVEKKDVSPQPRINKSLEHTEDGGSSIPYYEKHLVVLTSQNYTDWDKHIDREGFLESLRVATKKHKDNRFLITVAEHIDGEVASNDSFSVLIFPDRRVVDGINANNVDEFVTEFIINCRRSKFKHNTLQGTHVLVNCHTKCHHNILVNGPRLAAHMIREMQSYPGANHVTIRRSSDLRAHDAEGTLIIYRPFAQQKKVFGDWYWNVSADNVTELIEKHILKGDIVKHLWRGRGGMTPAITKQFLKFQTN</sequence>
<name>A0AAW2ZIH5_9EUKA</name>
<evidence type="ECO:0000256" key="1">
    <source>
        <dbReference type="SAM" id="Phobius"/>
    </source>
</evidence>
<comment type="caution">
    <text evidence="2">The sequence shown here is derived from an EMBL/GenBank/DDBJ whole genome shotgun (WGS) entry which is preliminary data.</text>
</comment>
<keyword evidence="1" id="KW-1133">Transmembrane helix</keyword>
<accession>A0AAW2ZIH5</accession>
<feature type="transmembrane region" description="Helical" evidence="1">
    <location>
        <begin position="6"/>
        <end position="23"/>
    </location>
</feature>
<dbReference type="Gene3D" id="3.40.30.10">
    <property type="entry name" value="Glutaredoxin"/>
    <property type="match status" value="1"/>
</dbReference>
<dbReference type="AlphaFoldDB" id="A0AAW2ZIH5"/>
<dbReference type="PANTHER" id="PTHR31902:SF14">
    <property type="entry name" value="ACTIN PATCHES DISTAL PROTEIN 1"/>
    <property type="match status" value="1"/>
</dbReference>
<organism evidence="2 3">
    <name type="scientific">Acrasis kona</name>
    <dbReference type="NCBI Taxonomy" id="1008807"/>
    <lineage>
        <taxon>Eukaryota</taxon>
        <taxon>Discoba</taxon>
        <taxon>Heterolobosea</taxon>
        <taxon>Tetramitia</taxon>
        <taxon>Eutetramitia</taxon>
        <taxon>Acrasidae</taxon>
        <taxon>Acrasis</taxon>
    </lineage>
</organism>
<dbReference type="Proteomes" id="UP001431209">
    <property type="component" value="Unassembled WGS sequence"/>
</dbReference>
<evidence type="ECO:0000313" key="2">
    <source>
        <dbReference type="EMBL" id="KAL0489280.1"/>
    </source>
</evidence>
<dbReference type="SUPFAM" id="SSF52833">
    <property type="entry name" value="Thioredoxin-like"/>
    <property type="match status" value="1"/>
</dbReference>
<evidence type="ECO:0000313" key="3">
    <source>
        <dbReference type="Proteomes" id="UP001431209"/>
    </source>
</evidence>
<dbReference type="PANTHER" id="PTHR31902">
    <property type="entry name" value="ACTIN PATCHES DISTAL PROTEIN 1"/>
    <property type="match status" value="1"/>
</dbReference>
<proteinExistence type="predicted"/>
<dbReference type="InterPro" id="IPR036249">
    <property type="entry name" value="Thioredoxin-like_sf"/>
</dbReference>